<reference evidence="2" key="1">
    <citation type="submission" date="2021-02" db="EMBL/GenBank/DDBJ databases">
        <title>The CRISPR/cas machinery reduction and long-range gene transfer in the hot spring cyanobacterium Synechococcus.</title>
        <authorList>
            <person name="Dvorak P."/>
            <person name="Jahodarova E."/>
            <person name="Hasler P."/>
            <person name="Poulickova A."/>
        </authorList>
    </citation>
    <scope>NUCLEOTIDE SEQUENCE</scope>
    <source>
        <strain evidence="2">Rupite</strain>
    </source>
</reference>
<dbReference type="Proteomes" id="UP000830835">
    <property type="component" value="Unassembled WGS sequence"/>
</dbReference>
<gene>
    <name evidence="2" type="ORF">JX360_12175</name>
</gene>
<feature type="region of interest" description="Disordered" evidence="1">
    <location>
        <begin position="42"/>
        <end position="67"/>
    </location>
</feature>
<feature type="compositionally biased region" description="Low complexity" evidence="1">
    <location>
        <begin position="43"/>
        <end position="52"/>
    </location>
</feature>
<evidence type="ECO:0000313" key="3">
    <source>
        <dbReference type="Proteomes" id="UP000830835"/>
    </source>
</evidence>
<feature type="compositionally biased region" description="Low complexity" evidence="1">
    <location>
        <begin position="182"/>
        <end position="195"/>
    </location>
</feature>
<dbReference type="InterPro" id="IPR045861">
    <property type="entry name" value="CorA_cytoplasmic_dom"/>
</dbReference>
<dbReference type="SUPFAM" id="SSF143865">
    <property type="entry name" value="CorA soluble domain-like"/>
    <property type="match status" value="1"/>
</dbReference>
<feature type="region of interest" description="Disordered" evidence="1">
    <location>
        <begin position="165"/>
        <end position="195"/>
    </location>
</feature>
<name>A0ABT0CCY8_THEVL</name>
<keyword evidence="3" id="KW-1185">Reference proteome</keyword>
<evidence type="ECO:0000256" key="1">
    <source>
        <dbReference type="SAM" id="MobiDB-lite"/>
    </source>
</evidence>
<sequence length="195" mass="22287">MKYFRKRVNQGQSLLPEERWAAIQARVDQLLRAAEANLQANSELRQQQQEQQRQLEAERRHSQALRDSTADLRTSVMELREGQAFWQNQVDELRSCLRDLVKEQSQLVQIIAQQQQILRDFQDVTRAMLERMSTDHGDFRHAISALLEQLHQTLQYLILKAGGTVPEPVRHPEAPADPPTPDAAAATLPPQEAGP</sequence>
<comment type="caution">
    <text evidence="2">The sequence shown here is derived from an EMBL/GenBank/DDBJ whole genome shotgun (WGS) entry which is preliminary data.</text>
</comment>
<dbReference type="RefSeq" id="WP_244351286.1">
    <property type="nucleotide sequence ID" value="NZ_JAFIRA010000033.1"/>
</dbReference>
<accession>A0ABT0CCY8</accession>
<evidence type="ECO:0000313" key="2">
    <source>
        <dbReference type="EMBL" id="MCJ2543653.1"/>
    </source>
</evidence>
<dbReference type="EMBL" id="JAFIRA010000033">
    <property type="protein sequence ID" value="MCJ2543653.1"/>
    <property type="molecule type" value="Genomic_DNA"/>
</dbReference>
<proteinExistence type="predicted"/>
<protein>
    <submittedName>
        <fullName evidence="2">Uncharacterized protein</fullName>
    </submittedName>
</protein>
<organism evidence="2 3">
    <name type="scientific">Thermostichus vulcanus str. 'Rupite'</name>
    <dbReference type="NCBI Taxonomy" id="2813851"/>
    <lineage>
        <taxon>Bacteria</taxon>
        <taxon>Bacillati</taxon>
        <taxon>Cyanobacteriota</taxon>
        <taxon>Cyanophyceae</taxon>
        <taxon>Thermostichales</taxon>
        <taxon>Thermostichaceae</taxon>
        <taxon>Thermostichus</taxon>
    </lineage>
</organism>